<feature type="region of interest" description="Disordered" evidence="1">
    <location>
        <begin position="1"/>
        <end position="21"/>
    </location>
</feature>
<evidence type="ECO:0000313" key="2">
    <source>
        <dbReference type="EMBL" id="SCU98397.1"/>
    </source>
</evidence>
<dbReference type="Proteomes" id="UP000191024">
    <property type="component" value="Chromosome F"/>
</dbReference>
<feature type="compositionally biased region" description="Polar residues" evidence="1">
    <location>
        <begin position="549"/>
        <end position="559"/>
    </location>
</feature>
<reference evidence="3" key="1">
    <citation type="submission" date="2016-03" db="EMBL/GenBank/DDBJ databases">
        <authorList>
            <person name="Devillers H."/>
        </authorList>
    </citation>
    <scope>NUCLEOTIDE SEQUENCE [LARGE SCALE GENOMIC DNA]</scope>
</reference>
<feature type="region of interest" description="Disordered" evidence="1">
    <location>
        <begin position="83"/>
        <end position="154"/>
    </location>
</feature>
<feature type="compositionally biased region" description="Polar residues" evidence="1">
    <location>
        <begin position="1"/>
        <end position="11"/>
    </location>
</feature>
<dbReference type="OrthoDB" id="774557at2759"/>
<feature type="region of interest" description="Disordered" evidence="1">
    <location>
        <begin position="386"/>
        <end position="410"/>
    </location>
</feature>
<evidence type="ECO:0000313" key="3">
    <source>
        <dbReference type="Proteomes" id="UP000191024"/>
    </source>
</evidence>
<dbReference type="InterPro" id="IPR029005">
    <property type="entry name" value="LIM-bd/SEUSS"/>
</dbReference>
<feature type="compositionally biased region" description="Basic and acidic residues" evidence="1">
    <location>
        <begin position="395"/>
        <end position="410"/>
    </location>
</feature>
<keyword evidence="3" id="KW-1185">Reference proteome</keyword>
<feature type="compositionally biased region" description="Low complexity" evidence="1">
    <location>
        <begin position="133"/>
        <end position="153"/>
    </location>
</feature>
<feature type="compositionally biased region" description="Polar residues" evidence="1">
    <location>
        <begin position="486"/>
        <end position="505"/>
    </location>
</feature>
<protein>
    <submittedName>
        <fullName evidence="2">LAMI_0F14444g1_1</fullName>
    </submittedName>
</protein>
<dbReference type="STRING" id="1230905.A0A1G4K3Z5"/>
<sequence>MNGHQPQQLYSYQGPLRKQHPNYVRGVNGNGYMYGPQVSGAGSYGNMPYPGQPAMVGENVTNGLRGTPVDPVQVKDPLAYQQNGGQQIPMTTTHPHSRTPISGGANPQSHIQPPQSQHPPQQPPTIATDGSKSASTVASPFATPSAPASATMAGVPGSSGIGLAPTPGFVTARASSMGPSAGTGIQVPSPLPGMVPTAASQPPRRVLLNGMMPYPMRKYLSNMAILRLHEILNLINVSTGRVDDFSYWQRFTHDLFTPYGIMRYSTKGGEETRQFEFTTPIIPLICQSLGAVGIVRLETVPQQLRAQVLSNGTIFFDCPRCTTTYHYPDGSYMTTFAQMKGLFDSNLKIEWLEIVSYSFVPGIEWNSIERLISTSTVFQDIVRSLNQKGPGQENDFDKSQKSVNGESKDEPMPLNFAAITKLRSQFRVFHNISSFGIQESFMRALQVNDVLSYLKNLKVYQKIHNIQSPLASLEALVASSRARNVQNVPNPTVDTSAPLNASNRASPFGTGNGRPQMKRTSSLGKPPPAKRRQSGLSPLSTGDKEVSLNLDSVDNTNNGPFKKVQF</sequence>
<name>A0A1G4K3Z5_9SACH</name>
<feature type="compositionally biased region" description="Polar residues" evidence="1">
    <location>
        <begin position="83"/>
        <end position="94"/>
    </location>
</feature>
<accession>A0A1G4K3Z5</accession>
<dbReference type="EMBL" id="LT598467">
    <property type="protein sequence ID" value="SCU98397.1"/>
    <property type="molecule type" value="Genomic_DNA"/>
</dbReference>
<dbReference type="AlphaFoldDB" id="A0A1G4K3Z5"/>
<organism evidence="2 3">
    <name type="scientific">Lachancea mirantina</name>
    <dbReference type="NCBI Taxonomy" id="1230905"/>
    <lineage>
        <taxon>Eukaryota</taxon>
        <taxon>Fungi</taxon>
        <taxon>Dikarya</taxon>
        <taxon>Ascomycota</taxon>
        <taxon>Saccharomycotina</taxon>
        <taxon>Saccharomycetes</taxon>
        <taxon>Saccharomycetales</taxon>
        <taxon>Saccharomycetaceae</taxon>
        <taxon>Lachancea</taxon>
    </lineage>
</organism>
<evidence type="ECO:0000256" key="1">
    <source>
        <dbReference type="SAM" id="MobiDB-lite"/>
    </source>
</evidence>
<proteinExistence type="predicted"/>
<dbReference type="PANTHER" id="PTHR10378">
    <property type="entry name" value="LIM DOMAIN-BINDING PROTEIN"/>
    <property type="match status" value="1"/>
</dbReference>
<gene>
    <name evidence="2" type="ORF">LAMI_0F14444G</name>
</gene>
<feature type="region of interest" description="Disordered" evidence="1">
    <location>
        <begin position="486"/>
        <end position="566"/>
    </location>
</feature>
<dbReference type="Pfam" id="PF01803">
    <property type="entry name" value="LIM_bind"/>
    <property type="match status" value="1"/>
</dbReference>